<evidence type="ECO:0000256" key="7">
    <source>
        <dbReference type="PROSITE-ProRule" id="PRU01091"/>
    </source>
</evidence>
<dbReference type="PROSITE" id="PS50110">
    <property type="entry name" value="RESPONSE_REGULATORY"/>
    <property type="match status" value="1"/>
</dbReference>
<evidence type="ECO:0000256" key="4">
    <source>
        <dbReference type="ARBA" id="ARBA00023125"/>
    </source>
</evidence>
<keyword evidence="4 7" id="KW-0238">DNA-binding</keyword>
<dbReference type="FunFam" id="3.40.50.2300:FF:000001">
    <property type="entry name" value="DNA-binding response regulator PhoB"/>
    <property type="match status" value="1"/>
</dbReference>
<dbReference type="GO" id="GO:0005829">
    <property type="term" value="C:cytosol"/>
    <property type="evidence" value="ECO:0007669"/>
    <property type="project" value="TreeGrafter"/>
</dbReference>
<organism evidence="10 11">
    <name type="scientific">Marinicauda algicola</name>
    <dbReference type="NCBI Taxonomy" id="2029849"/>
    <lineage>
        <taxon>Bacteria</taxon>
        <taxon>Pseudomonadati</taxon>
        <taxon>Pseudomonadota</taxon>
        <taxon>Alphaproteobacteria</taxon>
        <taxon>Maricaulales</taxon>
        <taxon>Maricaulaceae</taxon>
        <taxon>Marinicauda</taxon>
    </lineage>
</organism>
<evidence type="ECO:0000259" key="9">
    <source>
        <dbReference type="PROSITE" id="PS51755"/>
    </source>
</evidence>
<dbReference type="EMBL" id="SRXW01000001">
    <property type="protein sequence ID" value="TGY90083.1"/>
    <property type="molecule type" value="Genomic_DNA"/>
</dbReference>
<dbReference type="GO" id="GO:0000976">
    <property type="term" value="F:transcription cis-regulatory region binding"/>
    <property type="evidence" value="ECO:0007669"/>
    <property type="project" value="TreeGrafter"/>
</dbReference>
<dbReference type="AlphaFoldDB" id="A0A4S2H3J7"/>
<dbReference type="Proteomes" id="UP000308054">
    <property type="component" value="Unassembled WGS sequence"/>
</dbReference>
<evidence type="ECO:0000256" key="2">
    <source>
        <dbReference type="ARBA" id="ARBA00023012"/>
    </source>
</evidence>
<dbReference type="GO" id="GO:0032993">
    <property type="term" value="C:protein-DNA complex"/>
    <property type="evidence" value="ECO:0007669"/>
    <property type="project" value="TreeGrafter"/>
</dbReference>
<reference evidence="10 11" key="1">
    <citation type="journal article" date="2017" name="Int. J. Syst. Evol. Microbiol.">
        <title>Marinicauda algicola sp. nov., isolated from a marine red alga Rhodosorus marinus.</title>
        <authorList>
            <person name="Jeong S.E."/>
            <person name="Jeon S.H."/>
            <person name="Chun B.H."/>
            <person name="Kim D.W."/>
            <person name="Jeon C.O."/>
        </authorList>
    </citation>
    <scope>NUCLEOTIDE SEQUENCE [LARGE SCALE GENOMIC DNA]</scope>
    <source>
        <strain evidence="10 11">JCM 31718</strain>
    </source>
</reference>
<accession>A0A4S2H3J7</accession>
<sequence>MTETRQSHILVVDDDDRIRELLSRYLRARGYRVSSAPHADKALAMLRALAFDLLILDVMMPGMDGFRLTEVIRETGDVPILLLTARGEPEDRIRGLSAGADDYLAKPFEPEELILRVQAILRRSLPRTQGPARVVFGPWRFDLDTASLERDGERVRLTGGEAALLTALAQSPGQPVSRQTLSDKAAAGAGERAVDVQVTRLRRKIEADPKDPIWVQTVRGEGYKLVAEPVFESGPR</sequence>
<feature type="domain" description="Response regulatory" evidence="8">
    <location>
        <begin position="8"/>
        <end position="121"/>
    </location>
</feature>
<comment type="caution">
    <text evidence="10">The sequence shown here is derived from an EMBL/GenBank/DDBJ whole genome shotgun (WGS) entry which is preliminary data.</text>
</comment>
<evidence type="ECO:0000256" key="6">
    <source>
        <dbReference type="PROSITE-ProRule" id="PRU00169"/>
    </source>
</evidence>
<dbReference type="PANTHER" id="PTHR48111:SF4">
    <property type="entry name" value="DNA-BINDING DUAL TRANSCRIPTIONAL REGULATOR OMPR"/>
    <property type="match status" value="1"/>
</dbReference>
<keyword evidence="1 6" id="KW-0597">Phosphoprotein</keyword>
<dbReference type="SUPFAM" id="SSF52172">
    <property type="entry name" value="CheY-like"/>
    <property type="match status" value="1"/>
</dbReference>
<dbReference type="GO" id="GO:0006355">
    <property type="term" value="P:regulation of DNA-templated transcription"/>
    <property type="evidence" value="ECO:0007669"/>
    <property type="project" value="InterPro"/>
</dbReference>
<dbReference type="OrthoDB" id="7191169at2"/>
<dbReference type="GO" id="GO:0000156">
    <property type="term" value="F:phosphorelay response regulator activity"/>
    <property type="evidence" value="ECO:0007669"/>
    <property type="project" value="TreeGrafter"/>
</dbReference>
<dbReference type="SMART" id="SM00448">
    <property type="entry name" value="REC"/>
    <property type="match status" value="1"/>
</dbReference>
<dbReference type="Pfam" id="PF00486">
    <property type="entry name" value="Trans_reg_C"/>
    <property type="match status" value="1"/>
</dbReference>
<keyword evidence="3" id="KW-0805">Transcription regulation</keyword>
<keyword evidence="11" id="KW-1185">Reference proteome</keyword>
<dbReference type="PANTHER" id="PTHR48111">
    <property type="entry name" value="REGULATOR OF RPOS"/>
    <property type="match status" value="1"/>
</dbReference>
<dbReference type="InterPro" id="IPR039420">
    <property type="entry name" value="WalR-like"/>
</dbReference>
<name>A0A4S2H3J7_9PROT</name>
<evidence type="ECO:0000313" key="10">
    <source>
        <dbReference type="EMBL" id="TGY90083.1"/>
    </source>
</evidence>
<dbReference type="Gene3D" id="1.10.10.10">
    <property type="entry name" value="Winged helix-like DNA-binding domain superfamily/Winged helix DNA-binding domain"/>
    <property type="match status" value="1"/>
</dbReference>
<proteinExistence type="predicted"/>
<dbReference type="InterPro" id="IPR001789">
    <property type="entry name" value="Sig_transdc_resp-reg_receiver"/>
</dbReference>
<evidence type="ECO:0000313" key="11">
    <source>
        <dbReference type="Proteomes" id="UP000308054"/>
    </source>
</evidence>
<keyword evidence="2" id="KW-0902">Two-component regulatory system</keyword>
<dbReference type="RefSeq" id="WP_135994582.1">
    <property type="nucleotide sequence ID" value="NZ_CP071057.1"/>
</dbReference>
<dbReference type="Gene3D" id="3.40.50.2300">
    <property type="match status" value="1"/>
</dbReference>
<evidence type="ECO:0000256" key="1">
    <source>
        <dbReference type="ARBA" id="ARBA00022553"/>
    </source>
</evidence>
<feature type="DNA-binding region" description="OmpR/PhoB-type" evidence="7">
    <location>
        <begin position="131"/>
        <end position="227"/>
    </location>
</feature>
<dbReference type="PROSITE" id="PS51755">
    <property type="entry name" value="OMPR_PHOB"/>
    <property type="match status" value="1"/>
</dbReference>
<evidence type="ECO:0000256" key="5">
    <source>
        <dbReference type="ARBA" id="ARBA00023163"/>
    </source>
</evidence>
<evidence type="ECO:0000256" key="3">
    <source>
        <dbReference type="ARBA" id="ARBA00023015"/>
    </source>
</evidence>
<gene>
    <name evidence="10" type="ORF">E5163_02850</name>
</gene>
<feature type="domain" description="OmpR/PhoB-type" evidence="9">
    <location>
        <begin position="131"/>
        <end position="227"/>
    </location>
</feature>
<dbReference type="InterPro" id="IPR011006">
    <property type="entry name" value="CheY-like_superfamily"/>
</dbReference>
<feature type="modified residue" description="4-aspartylphosphate" evidence="6">
    <location>
        <position position="57"/>
    </location>
</feature>
<dbReference type="Pfam" id="PF00072">
    <property type="entry name" value="Response_reg"/>
    <property type="match status" value="1"/>
</dbReference>
<dbReference type="Gene3D" id="6.10.250.690">
    <property type="match status" value="1"/>
</dbReference>
<dbReference type="CDD" id="cd17574">
    <property type="entry name" value="REC_OmpR"/>
    <property type="match status" value="1"/>
</dbReference>
<dbReference type="SMART" id="SM00862">
    <property type="entry name" value="Trans_reg_C"/>
    <property type="match status" value="1"/>
</dbReference>
<keyword evidence="5" id="KW-0804">Transcription</keyword>
<dbReference type="CDD" id="cd00383">
    <property type="entry name" value="trans_reg_C"/>
    <property type="match status" value="1"/>
</dbReference>
<protein>
    <submittedName>
        <fullName evidence="10">Response regulator transcription factor</fullName>
    </submittedName>
</protein>
<evidence type="ECO:0000259" key="8">
    <source>
        <dbReference type="PROSITE" id="PS50110"/>
    </source>
</evidence>
<dbReference type="InterPro" id="IPR001867">
    <property type="entry name" value="OmpR/PhoB-type_DNA-bd"/>
</dbReference>
<dbReference type="InterPro" id="IPR036388">
    <property type="entry name" value="WH-like_DNA-bd_sf"/>
</dbReference>